<feature type="compositionally biased region" description="Low complexity" evidence="1">
    <location>
        <begin position="231"/>
        <end position="252"/>
    </location>
</feature>
<dbReference type="EMBL" id="MPUK01000004">
    <property type="protein sequence ID" value="ONH67737.1"/>
    <property type="molecule type" value="Genomic_DNA"/>
</dbReference>
<feature type="compositionally biased region" description="Polar residues" evidence="1">
    <location>
        <begin position="324"/>
        <end position="359"/>
    </location>
</feature>
<feature type="compositionally biased region" description="Low complexity" evidence="1">
    <location>
        <begin position="50"/>
        <end position="70"/>
    </location>
</feature>
<feature type="compositionally biased region" description="Low complexity" evidence="1">
    <location>
        <begin position="370"/>
        <end position="379"/>
    </location>
</feature>
<comment type="caution">
    <text evidence="2">The sequence shown here is derived from an EMBL/GenBank/DDBJ whole genome shotgun (WGS) entry which is preliminary data.</text>
</comment>
<feature type="region of interest" description="Disordered" evidence="1">
    <location>
        <begin position="1"/>
        <end position="91"/>
    </location>
</feature>
<accession>A0A1V2L750</accession>
<name>A0A1V2L750_CYBFA</name>
<reference evidence="3" key="1">
    <citation type="journal article" date="2017" name="Genome Announc.">
        <title>Genome sequences of Cyberlindnera fabianii 65, Pichia kudriavzevii 129, and Saccharomyces cerevisiae 131 isolated from fermented masau fruits in Zimbabwe.</title>
        <authorList>
            <person name="van Rijswijck I.M.H."/>
            <person name="Derks M.F.L."/>
            <person name="Abee T."/>
            <person name="de Ridder D."/>
            <person name="Smid E.J."/>
        </authorList>
    </citation>
    <scope>NUCLEOTIDE SEQUENCE [LARGE SCALE GENOMIC DNA]</scope>
    <source>
        <strain evidence="3">65</strain>
    </source>
</reference>
<proteinExistence type="predicted"/>
<organism evidence="2 3">
    <name type="scientific">Cyberlindnera fabianii</name>
    <name type="common">Yeast</name>
    <name type="synonym">Hansenula fabianii</name>
    <dbReference type="NCBI Taxonomy" id="36022"/>
    <lineage>
        <taxon>Eukaryota</taxon>
        <taxon>Fungi</taxon>
        <taxon>Dikarya</taxon>
        <taxon>Ascomycota</taxon>
        <taxon>Saccharomycotina</taxon>
        <taxon>Saccharomycetes</taxon>
        <taxon>Phaffomycetales</taxon>
        <taxon>Phaffomycetaceae</taxon>
        <taxon>Cyberlindnera</taxon>
    </lineage>
</organism>
<feature type="compositionally biased region" description="Basic and acidic residues" evidence="1">
    <location>
        <begin position="1"/>
        <end position="11"/>
    </location>
</feature>
<evidence type="ECO:0000313" key="2">
    <source>
        <dbReference type="EMBL" id="ONH67737.1"/>
    </source>
</evidence>
<protein>
    <submittedName>
        <fullName evidence="2">Protein MLF3</fullName>
    </submittedName>
</protein>
<sequence length="448" mass="48486">MSQPQPKEETSSKLNLFRFAQKRKNSSTSQKHAPVKSDRSMSISSPDPLSANSATATTAPAATATNNDPNQPIRIDTVEDDDTFPPSSLVGSDEELLMMSPVEPSESSLIFERSVEDPTQVYQPTQCPRCGKKSSSSGIKCNHQSIVNLPSHYSVENFVSPCLDATTQILTDKNADLENVDMVYSRRPSSVMGLNLALGRTRSSVATDTMQSTSSPVQKTHSIASMTDLESSPNNNTSTINNNTSSAATTTAARPPALSFYSYADMINSENPNPRRPSISQSLSSSFINTRSNSFSLNGSAITPQRTPMTSRPSFSSPYAAPRTLQQQRTNSTSRPSITGFTSTGQKKFSLDTSPNSSDSESDYVHTRKNSVNSRKSSNYHNRVLNRSVSNQSSLLGSPMAPGRRYSNLDDTCFDASDNESLVVSSVGETLRHNTNEIKSSNNSIIAG</sequence>
<evidence type="ECO:0000313" key="3">
    <source>
        <dbReference type="Proteomes" id="UP000189513"/>
    </source>
</evidence>
<evidence type="ECO:0000256" key="1">
    <source>
        <dbReference type="SAM" id="MobiDB-lite"/>
    </source>
</evidence>
<dbReference type="VEuPathDB" id="FungiDB:BON22_2475"/>
<feature type="region of interest" description="Disordered" evidence="1">
    <location>
        <begin position="227"/>
        <end position="252"/>
    </location>
</feature>
<dbReference type="Proteomes" id="UP000189513">
    <property type="component" value="Unassembled WGS sequence"/>
</dbReference>
<dbReference type="OMA" id="RSCTHNS"/>
<feature type="compositionally biased region" description="Polar residues" evidence="1">
    <location>
        <begin position="295"/>
        <end position="317"/>
    </location>
</feature>
<gene>
    <name evidence="2" type="ORF">BON22_2475</name>
</gene>
<feature type="region of interest" description="Disordered" evidence="1">
    <location>
        <begin position="295"/>
        <end position="380"/>
    </location>
</feature>
<keyword evidence="3" id="KW-1185">Reference proteome</keyword>
<dbReference type="AlphaFoldDB" id="A0A1V2L750"/>